<evidence type="ECO:0000256" key="1">
    <source>
        <dbReference type="SAM" id="MobiDB-lite"/>
    </source>
</evidence>
<evidence type="ECO:0000313" key="3">
    <source>
        <dbReference type="Proteomes" id="UP000287746"/>
    </source>
</evidence>
<dbReference type="AlphaFoldDB" id="A0A430G5Y0"/>
<reference evidence="2 3" key="1">
    <citation type="submission" date="2018-07" db="EMBL/GenBank/DDBJ databases">
        <title>Genomic and Epidemiologic Investigation of an Indolent Hospital Outbreak.</title>
        <authorList>
            <person name="Johnson R.C."/>
            <person name="Deming C."/>
            <person name="Conlan S."/>
            <person name="Zellmer C.J."/>
            <person name="Michelin A.V."/>
            <person name="Lee-Lin S."/>
            <person name="Thomas P.J."/>
            <person name="Park M."/>
            <person name="Weingarten R.A."/>
            <person name="Less J."/>
            <person name="Dekker J.P."/>
            <person name="Frank K.M."/>
            <person name="Musser K.A."/>
            <person name="Mcquiston J.R."/>
            <person name="Henderson D.K."/>
            <person name="Lau A.F."/>
            <person name="Palmore T.N."/>
            <person name="Segre J.A."/>
        </authorList>
    </citation>
    <scope>NUCLEOTIDE SEQUENCE [LARGE SCALE GENOMIC DNA]</scope>
    <source>
        <strain evidence="2 3">SK-CDC1_0717</strain>
    </source>
</reference>
<organism evidence="2 3">
    <name type="scientific">Sphingomonas koreensis</name>
    <dbReference type="NCBI Taxonomy" id="93064"/>
    <lineage>
        <taxon>Bacteria</taxon>
        <taxon>Pseudomonadati</taxon>
        <taxon>Pseudomonadota</taxon>
        <taxon>Alphaproteobacteria</taxon>
        <taxon>Sphingomonadales</taxon>
        <taxon>Sphingomonadaceae</taxon>
        <taxon>Sphingomonas</taxon>
    </lineage>
</organism>
<dbReference type="Proteomes" id="UP000287746">
    <property type="component" value="Unassembled WGS sequence"/>
</dbReference>
<comment type="caution">
    <text evidence="2">The sequence shown here is derived from an EMBL/GenBank/DDBJ whole genome shotgun (WGS) entry which is preliminary data.</text>
</comment>
<evidence type="ECO:0000313" key="2">
    <source>
        <dbReference type="EMBL" id="RSY87572.1"/>
    </source>
</evidence>
<feature type="region of interest" description="Disordered" evidence="1">
    <location>
        <begin position="78"/>
        <end position="107"/>
    </location>
</feature>
<dbReference type="RefSeq" id="WP_164523249.1">
    <property type="nucleotide sequence ID" value="NZ_QQYZ01000005.1"/>
</dbReference>
<dbReference type="EMBL" id="QQYZ01000005">
    <property type="protein sequence ID" value="RSY87572.1"/>
    <property type="molecule type" value="Genomic_DNA"/>
</dbReference>
<accession>A0A430G5Y0</accession>
<protein>
    <submittedName>
        <fullName evidence="2">Uncharacterized protein</fullName>
    </submittedName>
</protein>
<name>A0A430G5Y0_9SPHN</name>
<gene>
    <name evidence="2" type="ORF">DAH66_08095</name>
</gene>
<proteinExistence type="predicted"/>
<sequence>MSITHTTALDRTERMMISSLIAVALGLTTPPLPVTAEDPMQGATEAKAEAAAEAKKVCRRITSTGTRLPKRVCRTQAEWDSDADQVKRDIRTGPGNGARGENARNSF</sequence>